<feature type="region of interest" description="Disordered" evidence="6">
    <location>
        <begin position="1"/>
        <end position="24"/>
    </location>
</feature>
<evidence type="ECO:0000256" key="2">
    <source>
        <dbReference type="ARBA" id="ARBA00023242"/>
    </source>
</evidence>
<gene>
    <name evidence="7" type="ORF">WN944_019893</name>
</gene>
<proteinExistence type="inferred from homology"/>
<feature type="region of interest" description="Disordered" evidence="6">
    <location>
        <begin position="956"/>
        <end position="1115"/>
    </location>
</feature>
<dbReference type="InterPro" id="IPR040418">
    <property type="entry name" value="CRWN"/>
</dbReference>
<comment type="similarity">
    <text evidence="4">Belongs to the CRWN family.</text>
</comment>
<feature type="compositionally biased region" description="Basic residues" evidence="6">
    <location>
        <begin position="996"/>
        <end position="1007"/>
    </location>
</feature>
<feature type="coiled-coil region" evidence="5">
    <location>
        <begin position="86"/>
        <end position="148"/>
    </location>
</feature>
<feature type="coiled-coil region" evidence="5">
    <location>
        <begin position="436"/>
        <end position="649"/>
    </location>
</feature>
<evidence type="ECO:0000313" key="7">
    <source>
        <dbReference type="EMBL" id="KAK9188490.1"/>
    </source>
</evidence>
<keyword evidence="2" id="KW-0539">Nucleus</keyword>
<evidence type="ECO:0000256" key="4">
    <source>
        <dbReference type="ARBA" id="ARBA00024208"/>
    </source>
</evidence>
<evidence type="ECO:0000256" key="3">
    <source>
        <dbReference type="ARBA" id="ARBA00024186"/>
    </source>
</evidence>
<evidence type="ECO:0000256" key="5">
    <source>
        <dbReference type="SAM" id="Coils"/>
    </source>
</evidence>
<dbReference type="PANTHER" id="PTHR31908:SF9">
    <property type="entry name" value="PROTEIN CROWDED NUCLEI 3"/>
    <property type="match status" value="1"/>
</dbReference>
<feature type="compositionally biased region" description="Polar residues" evidence="6">
    <location>
        <begin position="1207"/>
        <end position="1220"/>
    </location>
</feature>
<evidence type="ECO:0000256" key="1">
    <source>
        <dbReference type="ARBA" id="ARBA00023054"/>
    </source>
</evidence>
<evidence type="ECO:0000256" key="6">
    <source>
        <dbReference type="SAM" id="MobiDB-lite"/>
    </source>
</evidence>
<dbReference type="EMBL" id="JBCGBO010000007">
    <property type="protein sequence ID" value="KAK9188490.1"/>
    <property type="molecule type" value="Genomic_DNA"/>
</dbReference>
<feature type="coiled-coil region" evidence="5">
    <location>
        <begin position="213"/>
        <end position="352"/>
    </location>
</feature>
<evidence type="ECO:0008006" key="9">
    <source>
        <dbReference type="Google" id="ProtNLM"/>
    </source>
</evidence>
<accession>A0AAP0LWB7</accession>
<dbReference type="Proteomes" id="UP001428341">
    <property type="component" value="Unassembled WGS sequence"/>
</dbReference>
<name>A0AAP0LWB7_9ROSI</name>
<evidence type="ECO:0000313" key="8">
    <source>
        <dbReference type="Proteomes" id="UP001428341"/>
    </source>
</evidence>
<dbReference type="AlphaFoldDB" id="A0AAP0LWB7"/>
<protein>
    <recommendedName>
        <fullName evidence="9">Nuclear matrix constituent protein 1-like protein</fullName>
    </recommendedName>
</protein>
<dbReference type="GO" id="GO:0006997">
    <property type="term" value="P:nucleus organization"/>
    <property type="evidence" value="ECO:0007669"/>
    <property type="project" value="InterPro"/>
</dbReference>
<feature type="compositionally biased region" description="Acidic residues" evidence="6">
    <location>
        <begin position="1234"/>
        <end position="1243"/>
    </location>
</feature>
<keyword evidence="8" id="KW-1185">Reference proteome</keyword>
<sequence>MFTPQRRPIPATKLTPRGTEAQRSGAISNVRNIKGKAVAFAETPSVPPPPPVNSLLDYNSGSATVFPAESEDDWRRFREAGLLDEATMERKDREALMEKVSKLEKELYDYQYNMGLLLIEKKEWTSKIEELRQSFEETQEILKREQSAHLIAFSEAEKREDNLRRALSMEKQCVADLEKALRDMGEERAQAKLFSEKTLTDANTLLGGIEGKSLEVEEKFHAAEAKLAEVNRKSSELEMKLQELESRESVIKRERLSLVTEREAHEAAFYKQREDLREWEKKLQIGNERLSELRRTLNQREVKANENERILKQKERDLEELEKKIDLSSSKLKESEDEINSRLAELVVKEREADCLRSTVEMKEKRLLTIEEKLNARERVSPSACSFLLKELFVFVLKVSTNEFMLSFKNFCIYGLLQVEIQKLLDDQRAILDAKQQEFELELEEKRKSIEEEMRSKISALDQQEFEISHREEKLERREQALDKKSDRVKEKENDLAARLKSVKEREKFVKAEEKKLELEKQKLIADKESLQILKVELDQIESENAQQELQIQEECQKLKINEEEKSELLRLQSQLKQQIETYRHQQELLLKEHEDLQQDREKFEKEWEVLDEKRDEINKEQEKIADEKKKLEKLQHSAEERLKKEECAMRDYVQREIEAIRLDKEAFEATMRHEQLVLSEKAKNDRRKMLEEFEMQRMNQEAELLNRRDKMEKELQERTRTFEEKRERVLNDIAHLKEVAEGEIQEIKSERDQLEKEKHEVKVNREKLQEQQLGMRKDIDELDILCRRLYGDREQFKREKERFLEFVEKHTSCKNCGEMMRAFVISNLQLPDDEARNDIPLPQVAERCLGNLQGDVAAPYDSNISNSHGGMNLGRADSGGRMSWLRKCTSKIFSISPIKKSEHISTSMLEEEEPQSAVPTIMQEKAEGPGVLVSKEAIGYSIPEDEPQSSFRLVNDSTNREVDDEYAPSVDGHSYMDSKVEDVAEDSQQSELRSGKRRPGRKRKSGVNRTRSVKASVEDAKLFLGESPEGAGLNASFQAHEDSQGISSHTQEASNMAKKRRRPQTSKTTQSEKDGADSEGYSDSVTAGGGRRKRHQTVATVSQTPGERRYNLRRHKTSSAVLALEASADLSKANKTVAEVTNPVEVVSNPKSASTFPPAVLNENGKSTHLVQVTSVKSMELSQDRAVRFKSTTDIVDENADAPKSIENTVLSEEVNGTSEYVDEDENGSRVLEDEEDDDDDSDHPGEASIGKKLWNFFTS</sequence>
<organism evidence="7 8">
    <name type="scientific">Citrus x changshan-huyou</name>
    <dbReference type="NCBI Taxonomy" id="2935761"/>
    <lineage>
        <taxon>Eukaryota</taxon>
        <taxon>Viridiplantae</taxon>
        <taxon>Streptophyta</taxon>
        <taxon>Embryophyta</taxon>
        <taxon>Tracheophyta</taxon>
        <taxon>Spermatophyta</taxon>
        <taxon>Magnoliopsida</taxon>
        <taxon>eudicotyledons</taxon>
        <taxon>Gunneridae</taxon>
        <taxon>Pentapetalae</taxon>
        <taxon>rosids</taxon>
        <taxon>malvids</taxon>
        <taxon>Sapindales</taxon>
        <taxon>Rutaceae</taxon>
        <taxon>Aurantioideae</taxon>
        <taxon>Citrus</taxon>
    </lineage>
</organism>
<dbReference type="PANTHER" id="PTHR31908">
    <property type="entry name" value="PROTEIN CROWDED NUCLEI 4"/>
    <property type="match status" value="1"/>
</dbReference>
<dbReference type="GO" id="GO:0005652">
    <property type="term" value="C:nuclear lamina"/>
    <property type="evidence" value="ECO:0007669"/>
    <property type="project" value="UniProtKB-SubCell"/>
</dbReference>
<comment type="caution">
    <text evidence="7">The sequence shown here is derived from an EMBL/GenBank/DDBJ whole genome shotgun (WGS) entry which is preliminary data.</text>
</comment>
<feature type="region of interest" description="Disordered" evidence="6">
    <location>
        <begin position="1205"/>
        <end position="1261"/>
    </location>
</feature>
<reference evidence="7 8" key="1">
    <citation type="submission" date="2024-05" db="EMBL/GenBank/DDBJ databases">
        <title>Haplotype-resolved chromosome-level genome assembly of Huyou (Citrus changshanensis).</title>
        <authorList>
            <person name="Miao C."/>
            <person name="Chen W."/>
            <person name="Wu Y."/>
            <person name="Wang L."/>
            <person name="Zhao S."/>
            <person name="Grierson D."/>
            <person name="Xu C."/>
            <person name="Chen K."/>
        </authorList>
    </citation>
    <scope>NUCLEOTIDE SEQUENCE [LARGE SCALE GENOMIC DNA]</scope>
    <source>
        <strain evidence="7">01-14</strain>
        <tissue evidence="7">Leaf</tissue>
    </source>
</reference>
<feature type="coiled-coil region" evidence="5">
    <location>
        <begin position="691"/>
        <end position="772"/>
    </location>
</feature>
<keyword evidence="1 5" id="KW-0175">Coiled coil</keyword>
<feature type="compositionally biased region" description="Polar residues" evidence="6">
    <location>
        <begin position="1045"/>
        <end position="1055"/>
    </location>
</feature>
<comment type="subcellular location">
    <subcellularLocation>
        <location evidence="3">Nucleus lamina</location>
    </subcellularLocation>
</comment>